<accession>A0ACB1ANQ4</accession>
<gene>
    <name evidence="1" type="ORF">MENTE1834_LOCUS39491</name>
</gene>
<reference evidence="1" key="1">
    <citation type="submission" date="2023-11" db="EMBL/GenBank/DDBJ databases">
        <authorList>
            <person name="Poullet M."/>
        </authorList>
    </citation>
    <scope>NUCLEOTIDE SEQUENCE</scope>
    <source>
        <strain evidence="1">E1834</strain>
    </source>
</reference>
<protein>
    <submittedName>
        <fullName evidence="1">Uncharacterized protein</fullName>
    </submittedName>
</protein>
<organism evidence="1 2">
    <name type="scientific">Meloidogyne enterolobii</name>
    <name type="common">Root-knot nematode worm</name>
    <name type="synonym">Meloidogyne mayaguensis</name>
    <dbReference type="NCBI Taxonomy" id="390850"/>
    <lineage>
        <taxon>Eukaryota</taxon>
        <taxon>Metazoa</taxon>
        <taxon>Ecdysozoa</taxon>
        <taxon>Nematoda</taxon>
        <taxon>Chromadorea</taxon>
        <taxon>Rhabditida</taxon>
        <taxon>Tylenchina</taxon>
        <taxon>Tylenchomorpha</taxon>
        <taxon>Tylenchoidea</taxon>
        <taxon>Meloidogynidae</taxon>
        <taxon>Meloidogyninae</taxon>
        <taxon>Meloidogyne</taxon>
    </lineage>
</organism>
<evidence type="ECO:0000313" key="2">
    <source>
        <dbReference type="Proteomes" id="UP001497535"/>
    </source>
</evidence>
<evidence type="ECO:0000313" key="1">
    <source>
        <dbReference type="EMBL" id="CAK5091645.1"/>
    </source>
</evidence>
<comment type="caution">
    <text evidence="1">The sequence shown here is derived from an EMBL/GenBank/DDBJ whole genome shotgun (WGS) entry which is preliminary data.</text>
</comment>
<proteinExistence type="predicted"/>
<dbReference type="EMBL" id="CAVMJV010000089">
    <property type="protein sequence ID" value="CAK5091645.1"/>
    <property type="molecule type" value="Genomic_DNA"/>
</dbReference>
<dbReference type="Proteomes" id="UP001497535">
    <property type="component" value="Unassembled WGS sequence"/>
</dbReference>
<sequence>MPTPVQKYTIRILTESEENDLITVANTGSGKLAYFIFNHKLNYIFKQK</sequence>
<keyword evidence="2" id="KW-1185">Reference proteome</keyword>
<name>A0ACB1ANQ4_MELEN</name>